<evidence type="ECO:0000256" key="3">
    <source>
        <dbReference type="ARBA" id="ARBA00022679"/>
    </source>
</evidence>
<evidence type="ECO:0000313" key="6">
    <source>
        <dbReference type="Proteomes" id="UP000184406"/>
    </source>
</evidence>
<dbReference type="Proteomes" id="UP000184406">
    <property type="component" value="Unassembled WGS sequence"/>
</dbReference>
<dbReference type="InterPro" id="IPR053888">
    <property type="entry name" value="MRM3-like_sub_bind"/>
</dbReference>
<keyword evidence="3 5" id="KW-0808">Transferase</keyword>
<dbReference type="GO" id="GO:0006396">
    <property type="term" value="P:RNA processing"/>
    <property type="evidence" value="ECO:0007669"/>
    <property type="project" value="InterPro"/>
</dbReference>
<dbReference type="InterPro" id="IPR029064">
    <property type="entry name" value="Ribosomal_eL30-like_sf"/>
</dbReference>
<dbReference type="EMBL" id="FQUX01000011">
    <property type="protein sequence ID" value="SHG04436.1"/>
    <property type="molecule type" value="Genomic_DNA"/>
</dbReference>
<organism evidence="5 6">
    <name type="scientific">Arenibacter palladensis</name>
    <dbReference type="NCBI Taxonomy" id="237373"/>
    <lineage>
        <taxon>Bacteria</taxon>
        <taxon>Pseudomonadati</taxon>
        <taxon>Bacteroidota</taxon>
        <taxon>Flavobacteriia</taxon>
        <taxon>Flavobacteriales</taxon>
        <taxon>Flavobacteriaceae</taxon>
        <taxon>Arenibacter</taxon>
    </lineage>
</organism>
<feature type="domain" description="RNA 2-O ribose methyltransferase substrate binding" evidence="4">
    <location>
        <begin position="26"/>
        <end position="91"/>
    </location>
</feature>
<dbReference type="InterPro" id="IPR051259">
    <property type="entry name" value="rRNA_Methyltransferase"/>
</dbReference>
<dbReference type="GO" id="GO:0005737">
    <property type="term" value="C:cytoplasm"/>
    <property type="evidence" value="ECO:0007669"/>
    <property type="project" value="UniProtKB-ARBA"/>
</dbReference>
<evidence type="ECO:0000259" key="4">
    <source>
        <dbReference type="SMART" id="SM00967"/>
    </source>
</evidence>
<sequence>MVVKSQIKFIKNLQQKKYRTQNNLFVVEGIKTVRELIDSSLKVYKIYVTDSKVLGREADFVELISEGELKKMSGLSTPNKVLGVFHIPVPEPLDFSDWVIALDDVRDPGNMGTIIRLCDWFGVKSLICSSNSVDCYNPKVLQATMGSISRVNIVYGDLQGIISNSGVPVYGAFMDGAVVYKEEFPKRGILVMGNEANGVSEAMEALVGKKISIPQFGPKTAESLNVATATAILLNEVRRGLFSTQR</sequence>
<dbReference type="SUPFAM" id="SSF55315">
    <property type="entry name" value="L30e-like"/>
    <property type="match status" value="1"/>
</dbReference>
<dbReference type="InterPro" id="IPR013123">
    <property type="entry name" value="SpoU_subst-bd"/>
</dbReference>
<dbReference type="Pfam" id="PF00588">
    <property type="entry name" value="SpoU_methylase"/>
    <property type="match status" value="1"/>
</dbReference>
<proteinExistence type="inferred from homology"/>
<dbReference type="Gene3D" id="3.40.1280.10">
    <property type="match status" value="1"/>
</dbReference>
<keyword evidence="6" id="KW-1185">Reference proteome</keyword>
<dbReference type="RefSeq" id="WP_072865259.1">
    <property type="nucleotide sequence ID" value="NZ_FQUX01000011.1"/>
</dbReference>
<dbReference type="Pfam" id="PF22435">
    <property type="entry name" value="MRM3-like_sub_bind"/>
    <property type="match status" value="1"/>
</dbReference>
<dbReference type="SMART" id="SM00967">
    <property type="entry name" value="SpoU_sub_bind"/>
    <property type="match status" value="1"/>
</dbReference>
<dbReference type="GO" id="GO:0003723">
    <property type="term" value="F:RNA binding"/>
    <property type="evidence" value="ECO:0007669"/>
    <property type="project" value="InterPro"/>
</dbReference>
<reference evidence="6" key="1">
    <citation type="submission" date="2016-11" db="EMBL/GenBank/DDBJ databases">
        <authorList>
            <person name="Varghese N."/>
            <person name="Submissions S."/>
        </authorList>
    </citation>
    <scope>NUCLEOTIDE SEQUENCE [LARGE SCALE GENOMIC DNA]</scope>
    <source>
        <strain evidence="6">DSM 17539</strain>
    </source>
</reference>
<accession>A0A1M5GL80</accession>
<evidence type="ECO:0000256" key="1">
    <source>
        <dbReference type="ARBA" id="ARBA00007228"/>
    </source>
</evidence>
<dbReference type="CDD" id="cd18109">
    <property type="entry name" value="SpoU-like_RNA-MTase"/>
    <property type="match status" value="1"/>
</dbReference>
<dbReference type="GO" id="GO:0008173">
    <property type="term" value="F:RNA methyltransferase activity"/>
    <property type="evidence" value="ECO:0007669"/>
    <property type="project" value="InterPro"/>
</dbReference>
<dbReference type="InterPro" id="IPR029028">
    <property type="entry name" value="Alpha/beta_knot_MTases"/>
</dbReference>
<dbReference type="PANTHER" id="PTHR43191">
    <property type="entry name" value="RRNA METHYLTRANSFERASE 3"/>
    <property type="match status" value="1"/>
</dbReference>
<evidence type="ECO:0000256" key="2">
    <source>
        <dbReference type="ARBA" id="ARBA00022603"/>
    </source>
</evidence>
<keyword evidence="2 5" id="KW-0489">Methyltransferase</keyword>
<dbReference type="InterPro" id="IPR029026">
    <property type="entry name" value="tRNA_m1G_MTases_N"/>
</dbReference>
<evidence type="ECO:0000313" key="5">
    <source>
        <dbReference type="EMBL" id="SHG04436.1"/>
    </source>
</evidence>
<dbReference type="PANTHER" id="PTHR43191:SF2">
    <property type="entry name" value="RRNA METHYLTRANSFERASE 3, MITOCHONDRIAL"/>
    <property type="match status" value="1"/>
</dbReference>
<name>A0A1M5GL80_9FLAO</name>
<dbReference type="InterPro" id="IPR001537">
    <property type="entry name" value="SpoU_MeTrfase"/>
</dbReference>
<dbReference type="AlphaFoldDB" id="A0A1M5GL80"/>
<dbReference type="Gene3D" id="3.30.1330.30">
    <property type="match status" value="1"/>
</dbReference>
<dbReference type="OrthoDB" id="9785673at2"/>
<dbReference type="SUPFAM" id="SSF75217">
    <property type="entry name" value="alpha/beta knot"/>
    <property type="match status" value="1"/>
</dbReference>
<gene>
    <name evidence="5" type="ORF">SAMN03080594_111109</name>
</gene>
<protein>
    <submittedName>
        <fullName evidence="5">RNA methyltransferase, TrmH family</fullName>
    </submittedName>
</protein>
<comment type="similarity">
    <text evidence="1">Belongs to the class IV-like SAM-binding methyltransferase superfamily. RNA methyltransferase TrmH family.</text>
</comment>
<dbReference type="GO" id="GO:0032259">
    <property type="term" value="P:methylation"/>
    <property type="evidence" value="ECO:0007669"/>
    <property type="project" value="UniProtKB-KW"/>
</dbReference>